<accession>A0A8H5IPP3</accession>
<keyword evidence="2" id="KW-1133">Transmembrane helix</keyword>
<reference evidence="3 4" key="1">
    <citation type="submission" date="2020-05" db="EMBL/GenBank/DDBJ databases">
        <title>Identification and distribution of gene clusters putatively required for synthesis of sphingolipid metabolism inhibitors in phylogenetically diverse species of the filamentous fungus Fusarium.</title>
        <authorList>
            <person name="Kim H.-S."/>
            <person name="Busman M."/>
            <person name="Brown D.W."/>
            <person name="Divon H."/>
            <person name="Uhlig S."/>
            <person name="Proctor R.H."/>
        </authorList>
    </citation>
    <scope>NUCLEOTIDE SEQUENCE [LARGE SCALE GENOMIC DNA]</scope>
    <source>
        <strain evidence="3 4">NRRL 25196</strain>
    </source>
</reference>
<sequence length="335" mass="35558">MLSSNPLTVLDPNVVIPSLSTRVRSSLTMPTQMTIPTHILVARNWTQNNNTTEASQNNTITKAHDSPIFYPNRDGIIALALLAAILGLFMGLVLRDLLDKRRTGEFKEDKKSCGSFFRTLFRMPCIMCSQDSLRQLWIKFANLFRSKKNKRVVKKADQDGIELDARLQSGRPIGVFNGASSPKIAFASDKTGRSDSKGKAVDTTVLPQVADFNVGQGFVSTHVRGASSGSIRGNSSEHDNALGISNPGGLSTENAGSSSTNNHHGAGSSSASAGRSHWWSLGHGHGHDTSHSHSHSNSHSHDYGSHSYDFGYTGSGGFDSGGFDGGSGGGGGGGD</sequence>
<protein>
    <submittedName>
        <fullName evidence="3">Uncharacterized protein</fullName>
    </submittedName>
</protein>
<feature type="compositionally biased region" description="Polar residues" evidence="1">
    <location>
        <begin position="248"/>
        <end position="262"/>
    </location>
</feature>
<feature type="region of interest" description="Disordered" evidence="1">
    <location>
        <begin position="225"/>
        <end position="302"/>
    </location>
</feature>
<organism evidence="3 4">
    <name type="scientific">Fusarium napiforme</name>
    <dbReference type="NCBI Taxonomy" id="42672"/>
    <lineage>
        <taxon>Eukaryota</taxon>
        <taxon>Fungi</taxon>
        <taxon>Dikarya</taxon>
        <taxon>Ascomycota</taxon>
        <taxon>Pezizomycotina</taxon>
        <taxon>Sordariomycetes</taxon>
        <taxon>Hypocreomycetidae</taxon>
        <taxon>Hypocreales</taxon>
        <taxon>Nectriaceae</taxon>
        <taxon>Fusarium</taxon>
        <taxon>Fusarium fujikuroi species complex</taxon>
    </lineage>
</organism>
<evidence type="ECO:0000313" key="4">
    <source>
        <dbReference type="Proteomes" id="UP000574317"/>
    </source>
</evidence>
<dbReference type="AlphaFoldDB" id="A0A8H5IPP3"/>
<evidence type="ECO:0000256" key="1">
    <source>
        <dbReference type="SAM" id="MobiDB-lite"/>
    </source>
</evidence>
<keyword evidence="2" id="KW-0812">Transmembrane</keyword>
<proteinExistence type="predicted"/>
<comment type="caution">
    <text evidence="3">The sequence shown here is derived from an EMBL/GenBank/DDBJ whole genome shotgun (WGS) entry which is preliminary data.</text>
</comment>
<feature type="transmembrane region" description="Helical" evidence="2">
    <location>
        <begin position="75"/>
        <end position="94"/>
    </location>
</feature>
<evidence type="ECO:0000313" key="3">
    <source>
        <dbReference type="EMBL" id="KAF5539735.1"/>
    </source>
</evidence>
<evidence type="ECO:0000256" key="2">
    <source>
        <dbReference type="SAM" id="Phobius"/>
    </source>
</evidence>
<keyword evidence="4" id="KW-1185">Reference proteome</keyword>
<dbReference type="EMBL" id="JAAOAO010000482">
    <property type="protein sequence ID" value="KAF5539735.1"/>
    <property type="molecule type" value="Genomic_DNA"/>
</dbReference>
<dbReference type="Proteomes" id="UP000574317">
    <property type="component" value="Unassembled WGS sequence"/>
</dbReference>
<keyword evidence="2" id="KW-0472">Membrane</keyword>
<name>A0A8H5IPP3_9HYPO</name>
<gene>
    <name evidence="3" type="ORF">FNAPI_10727</name>
</gene>
<feature type="compositionally biased region" description="Low complexity" evidence="1">
    <location>
        <begin position="263"/>
        <end position="282"/>
    </location>
</feature>